<comment type="subcellular location">
    <subcellularLocation>
        <location evidence="2">Cytoplasm</location>
    </subcellularLocation>
</comment>
<evidence type="ECO:0000313" key="16">
    <source>
        <dbReference type="EMBL" id="KAI1237544.1"/>
    </source>
</evidence>
<evidence type="ECO:0000256" key="11">
    <source>
        <dbReference type="ARBA" id="ARBA00071467"/>
    </source>
</evidence>
<proteinExistence type="inferred from homology"/>
<dbReference type="FunFam" id="3.90.79.10:FF:000035">
    <property type="entry name" value="Uridine diphosphate glucose pyrophosphatase"/>
    <property type="match status" value="1"/>
</dbReference>
<keyword evidence="6" id="KW-0378">Hydrolase</keyword>
<evidence type="ECO:0000256" key="13">
    <source>
        <dbReference type="SAM" id="MobiDB-lite"/>
    </source>
</evidence>
<keyword evidence="5" id="KW-0963">Cytoplasm</keyword>
<evidence type="ECO:0000256" key="4">
    <source>
        <dbReference type="ARBA" id="ARBA00011738"/>
    </source>
</evidence>
<feature type="non-terminal residue" evidence="15">
    <location>
        <position position="1"/>
    </location>
</feature>
<comment type="caution">
    <text evidence="15">The sequence shown here is derived from an EMBL/GenBank/DDBJ whole genome shotgun (WGS) entry which is preliminary data.</text>
</comment>
<comment type="catalytic activity">
    <reaction evidence="8">
        <text>UDP-sugar + H2O = UMP + alpha-D-aldose 1-phosphate.</text>
        <dbReference type="EC" id="3.6.1.45"/>
    </reaction>
</comment>
<feature type="domain" description="Nudix hydrolase" evidence="14">
    <location>
        <begin position="152"/>
        <end position="375"/>
    </location>
</feature>
<dbReference type="EMBL" id="JADDUC020000007">
    <property type="protein sequence ID" value="KAI1237544.1"/>
    <property type="molecule type" value="Genomic_DNA"/>
</dbReference>
<dbReference type="GO" id="GO:0006753">
    <property type="term" value="P:nucleoside phosphate metabolic process"/>
    <property type="evidence" value="ECO:0007669"/>
    <property type="project" value="TreeGrafter"/>
</dbReference>
<comment type="cofactor">
    <cofactor evidence="1">
        <name>Mg(2+)</name>
        <dbReference type="ChEBI" id="CHEBI:18420"/>
    </cofactor>
</comment>
<keyword evidence="17" id="KW-1185">Reference proteome</keyword>
<dbReference type="Proteomes" id="UP000618051">
    <property type="component" value="Unassembled WGS sequence"/>
</dbReference>
<evidence type="ECO:0000256" key="2">
    <source>
        <dbReference type="ARBA" id="ARBA00004496"/>
    </source>
</evidence>
<dbReference type="GO" id="GO:0019693">
    <property type="term" value="P:ribose phosphate metabolic process"/>
    <property type="evidence" value="ECO:0007669"/>
    <property type="project" value="TreeGrafter"/>
</dbReference>
<dbReference type="InterPro" id="IPR015797">
    <property type="entry name" value="NUDIX_hydrolase-like_dom_sf"/>
</dbReference>
<dbReference type="OrthoDB" id="10249920at2759"/>
<evidence type="ECO:0000256" key="12">
    <source>
        <dbReference type="ARBA" id="ARBA00080475"/>
    </source>
</evidence>
<evidence type="ECO:0000256" key="7">
    <source>
        <dbReference type="ARBA" id="ARBA00022842"/>
    </source>
</evidence>
<evidence type="ECO:0000256" key="1">
    <source>
        <dbReference type="ARBA" id="ARBA00001946"/>
    </source>
</evidence>
<dbReference type="InterPro" id="IPR000086">
    <property type="entry name" value="NUDIX_hydrolase_dom"/>
</dbReference>
<accession>A0A835NRC2</accession>
<dbReference type="Gene3D" id="3.90.79.10">
    <property type="entry name" value="Nucleoside Triphosphate Pyrophosphohydrolase"/>
    <property type="match status" value="2"/>
</dbReference>
<gene>
    <name evidence="16" type="ORF">IHE44_0013623</name>
    <name evidence="15" type="ORF">IHE44_012104</name>
</gene>
<comment type="function">
    <text evidence="9">Hydrolyzes UDP-glucose to glucose 1-phosphate and UMP and ADP-ribose to ribose 5-phosphate and AMP. The physiological substrate is probably UDP-glucose. Poor activity on other substrates such as ADP-glucose, CDP-glucose, GDP-glucose and GDP-mannose.</text>
</comment>
<dbReference type="EMBL" id="JADDUC010000059">
    <property type="protein sequence ID" value="KAG0120748.1"/>
    <property type="molecule type" value="Genomic_DNA"/>
</dbReference>
<evidence type="ECO:0000256" key="8">
    <source>
        <dbReference type="ARBA" id="ARBA00051086"/>
    </source>
</evidence>
<organism evidence="15">
    <name type="scientific">Lamprotornis superbus</name>
    <dbReference type="NCBI Taxonomy" id="245042"/>
    <lineage>
        <taxon>Eukaryota</taxon>
        <taxon>Metazoa</taxon>
        <taxon>Chordata</taxon>
        <taxon>Craniata</taxon>
        <taxon>Vertebrata</taxon>
        <taxon>Euteleostomi</taxon>
        <taxon>Archelosauria</taxon>
        <taxon>Archosauria</taxon>
        <taxon>Dinosauria</taxon>
        <taxon>Saurischia</taxon>
        <taxon>Theropoda</taxon>
        <taxon>Coelurosauria</taxon>
        <taxon>Aves</taxon>
        <taxon>Neognathae</taxon>
        <taxon>Neoaves</taxon>
        <taxon>Telluraves</taxon>
        <taxon>Australaves</taxon>
        <taxon>Passeriformes</taxon>
        <taxon>Sturnidae</taxon>
        <taxon>Lamprotornis</taxon>
    </lineage>
</organism>
<reference evidence="15" key="1">
    <citation type="submission" date="2020-10" db="EMBL/GenBank/DDBJ databases">
        <title>Feather gene expression reveals the developmental basis of iridescence in African starlings.</title>
        <authorList>
            <person name="Rubenstein D.R."/>
        </authorList>
    </citation>
    <scope>NUCLEOTIDE SEQUENCE</scope>
    <source>
        <strain evidence="15">SS15</strain>
        <tissue evidence="15">Liver</tissue>
    </source>
</reference>
<evidence type="ECO:0000256" key="6">
    <source>
        <dbReference type="ARBA" id="ARBA00022801"/>
    </source>
</evidence>
<name>A0A835NRC2_9PASS</name>
<evidence type="ECO:0000256" key="10">
    <source>
        <dbReference type="ARBA" id="ARBA00066480"/>
    </source>
</evidence>
<reference evidence="16" key="3">
    <citation type="submission" date="2022-01" db="EMBL/GenBank/DDBJ databases">
        <authorList>
            <person name="Rubenstein D.R."/>
        </authorList>
    </citation>
    <scope>NUCLEOTIDE SEQUENCE</scope>
    <source>
        <strain evidence="16">SS15</strain>
        <tissue evidence="16">Liver</tissue>
    </source>
</reference>
<evidence type="ECO:0000313" key="17">
    <source>
        <dbReference type="Proteomes" id="UP000618051"/>
    </source>
</evidence>
<evidence type="ECO:0000259" key="14">
    <source>
        <dbReference type="PROSITE" id="PS51462"/>
    </source>
</evidence>
<feature type="region of interest" description="Disordered" evidence="13">
    <location>
        <begin position="1"/>
        <end position="33"/>
    </location>
</feature>
<evidence type="ECO:0000256" key="5">
    <source>
        <dbReference type="ARBA" id="ARBA00022490"/>
    </source>
</evidence>
<dbReference type="AlphaFoldDB" id="A0A835NRC2"/>
<dbReference type="PANTHER" id="PTHR11839">
    <property type="entry name" value="UDP/ADP-SUGAR PYROPHOSPHATASE"/>
    <property type="match status" value="1"/>
</dbReference>
<comment type="subunit">
    <text evidence="4">Homodimer.</text>
</comment>
<evidence type="ECO:0000256" key="3">
    <source>
        <dbReference type="ARBA" id="ARBA00005582"/>
    </source>
</evidence>
<reference evidence="16 17" key="2">
    <citation type="journal article" date="2021" name="J. Hered.">
        <title>Feather Gene Expression Elucidates the Developmental Basis of Plumage Iridescence in African Starlings.</title>
        <authorList>
            <person name="Rubenstein D.R."/>
            <person name="Corvelo A."/>
            <person name="MacManes M.D."/>
            <person name="Maia R."/>
            <person name="Narzisi G."/>
            <person name="Rousaki A."/>
            <person name="Vandenabeele P."/>
            <person name="Shawkey M.D."/>
            <person name="Solomon J."/>
        </authorList>
    </citation>
    <scope>NUCLEOTIDE SEQUENCE [LARGE SCALE GENOMIC DNA]</scope>
    <source>
        <strain evidence="16">SS15</strain>
    </source>
</reference>
<dbReference type="PROSITE" id="PS51462">
    <property type="entry name" value="NUDIX"/>
    <property type="match status" value="1"/>
</dbReference>
<dbReference type="SUPFAM" id="SSF55811">
    <property type="entry name" value="Nudix"/>
    <property type="match status" value="2"/>
</dbReference>
<dbReference type="GO" id="GO:0008768">
    <property type="term" value="F:UDP-sugar diphosphatase activity"/>
    <property type="evidence" value="ECO:0007669"/>
    <property type="project" value="UniProtKB-EC"/>
</dbReference>
<evidence type="ECO:0000313" key="15">
    <source>
        <dbReference type="EMBL" id="KAG0120748.1"/>
    </source>
</evidence>
<evidence type="ECO:0000256" key="9">
    <source>
        <dbReference type="ARBA" id="ARBA00054674"/>
    </source>
</evidence>
<dbReference type="EC" id="3.6.1.45" evidence="10"/>
<dbReference type="CDD" id="cd18887">
    <property type="entry name" value="NUDIX_UGPPase_Nudt14"/>
    <property type="match status" value="1"/>
</dbReference>
<protein>
    <recommendedName>
        <fullName evidence="11">Uridine diphosphate glucose pyrophosphatase NUDT14</fullName>
        <ecNumber evidence="10">3.6.1.45</ecNumber>
    </recommendedName>
    <alternativeName>
        <fullName evidence="12">Nucleoside diphosphate-linked moiety X motif 14</fullName>
    </alternativeName>
</protein>
<sequence length="391" mass="43356">QRPESAAAASRQLRGRSRPLRGDCARLSPSSSSSSSLLLLRRPLAGMEAIEELAVQPCTSSLYLRPFRLSYRQVSGAAGPPARRARSLQSPSVAACAILQQRRCRLMAPPAPLRPQHRRGPSARPEEGLGKGSAGGPADRGNGTKKFWDFMRTHDSVSILIFNTSRQCFVVVKQFRPGVHEFISDDVSTNKSLKNNFTDMAREPLFFKIPVLCVIILTDNTAEFLVTLKYSHAVYMCEVERHHPQVFQNQDKESFPSLENPLPAVVGVTYELCAGIVDKPGLSLEEIACEEVLEECGYRVSIADLRRITSYRSGVGVTGSRQTLFYAEVNDQMRTSGGGGQPEEGELIEVVEIPLEESMKFAYDETFPKTMGVIFSFMWFHSNIAPKLPKK</sequence>
<dbReference type="PANTHER" id="PTHR11839:SF15">
    <property type="entry name" value="URIDINE DIPHOSPHATE GLUCOSE PYROPHOSPHATASE NUDT14"/>
    <property type="match status" value="1"/>
</dbReference>
<comment type="similarity">
    <text evidence="3">Belongs to the Nudix hydrolase family.</text>
</comment>
<feature type="region of interest" description="Disordered" evidence="13">
    <location>
        <begin position="108"/>
        <end position="141"/>
    </location>
</feature>
<keyword evidence="7" id="KW-0460">Magnesium</keyword>
<dbReference type="GO" id="GO:0005737">
    <property type="term" value="C:cytoplasm"/>
    <property type="evidence" value="ECO:0007669"/>
    <property type="project" value="UniProtKB-SubCell"/>
</dbReference>